<dbReference type="RefSeq" id="XP_009514465.1">
    <property type="nucleotide sequence ID" value="XM_009516170.1"/>
</dbReference>
<feature type="non-terminal residue" evidence="1">
    <location>
        <position position="490"/>
    </location>
</feature>
<dbReference type="KEGG" id="psoj:PHYSODRAFT_445523"/>
<dbReference type="OMA" id="DCEVHDE"/>
<dbReference type="Proteomes" id="UP000002640">
    <property type="component" value="Unassembled WGS sequence"/>
</dbReference>
<dbReference type="AlphaFoldDB" id="G4YLZ5"/>
<reference evidence="1 2" key="1">
    <citation type="journal article" date="2006" name="Science">
        <title>Phytophthora genome sequences uncover evolutionary origins and mechanisms of pathogenesis.</title>
        <authorList>
            <person name="Tyler B.M."/>
            <person name="Tripathy S."/>
            <person name="Zhang X."/>
            <person name="Dehal P."/>
            <person name="Jiang R.H."/>
            <person name="Aerts A."/>
            <person name="Arredondo F.D."/>
            <person name="Baxter L."/>
            <person name="Bensasson D."/>
            <person name="Beynon J.L."/>
            <person name="Chapman J."/>
            <person name="Damasceno C.M."/>
            <person name="Dorrance A.E."/>
            <person name="Dou D."/>
            <person name="Dickerman A.W."/>
            <person name="Dubchak I.L."/>
            <person name="Garbelotto M."/>
            <person name="Gijzen M."/>
            <person name="Gordon S.G."/>
            <person name="Govers F."/>
            <person name="Grunwald N.J."/>
            <person name="Huang W."/>
            <person name="Ivors K.L."/>
            <person name="Jones R.W."/>
            <person name="Kamoun S."/>
            <person name="Krampis K."/>
            <person name="Lamour K.H."/>
            <person name="Lee M.K."/>
            <person name="McDonald W.H."/>
            <person name="Medina M."/>
            <person name="Meijer H.J."/>
            <person name="Nordberg E.K."/>
            <person name="Maclean D.J."/>
            <person name="Ospina-Giraldo M.D."/>
            <person name="Morris P.F."/>
            <person name="Phuntumart V."/>
            <person name="Putnam N.H."/>
            <person name="Rash S."/>
            <person name="Rose J.K."/>
            <person name="Sakihama Y."/>
            <person name="Salamov A.A."/>
            <person name="Savidor A."/>
            <person name="Scheuring C.F."/>
            <person name="Smith B.M."/>
            <person name="Sobral B.W."/>
            <person name="Terry A."/>
            <person name="Torto-Alalibo T.A."/>
            <person name="Win J."/>
            <person name="Xu Z."/>
            <person name="Zhang H."/>
            <person name="Grigoriev I.V."/>
            <person name="Rokhsar D.S."/>
            <person name="Boore J.L."/>
        </authorList>
    </citation>
    <scope>NUCLEOTIDE SEQUENCE [LARGE SCALE GENOMIC DNA]</scope>
    <source>
        <strain evidence="1 2">P6497</strain>
    </source>
</reference>
<sequence>MCLYTFADPDIGSSSNIIANRVPGGACPFEALQPDNDLVSSLNSAASFWQLGVHLAEDPNNATTRVQLSSISSVSAREFFTMAAVRNDSVSGSGVTFEMVIRRRAKTNRGMTLFSIANEYDDCVDSGFRLDLNEHQVLAFIYFVPVLEEGGEAGVEACYEQRLFSVDTSAACQLPPLVEPVERTPAVQIAVTLDPSSERGHWETSFYMSYTDADTMERVDCAVHDEQHPPNSQVLNKLIEGRYQLYLGNSRRNVSSARKRKRLAAVREFQLVGNSTSLNATERLRAMLKQKLTSISGPRLPKAMRIFGDNSLSLHILGTTFSPLNEDTPLAYLRSKLADFKEQYGDQIVDYLVNLVQKKASKSALYQGAGGATFDLFHFAIYRRVVTEEQGNSITRQLLLPSRQFPSNQQTVRIPEDSTVLLNLTMLHGVFDDLRLELRGLPEFGHLLLFPNQTLHRIFFRPEPDQNNGNLPLPNPVAFSRRLQPYATVR</sequence>
<evidence type="ECO:0000313" key="1">
    <source>
        <dbReference type="EMBL" id="EGZ27190.1"/>
    </source>
</evidence>
<organism evidence="1 2">
    <name type="scientific">Phytophthora sojae (strain P6497)</name>
    <name type="common">Soybean stem and root rot agent</name>
    <name type="synonym">Phytophthora megasperma f. sp. glycines</name>
    <dbReference type="NCBI Taxonomy" id="1094619"/>
    <lineage>
        <taxon>Eukaryota</taxon>
        <taxon>Sar</taxon>
        <taxon>Stramenopiles</taxon>
        <taxon>Oomycota</taxon>
        <taxon>Peronosporomycetes</taxon>
        <taxon>Peronosporales</taxon>
        <taxon>Peronosporaceae</taxon>
        <taxon>Phytophthora</taxon>
    </lineage>
</organism>
<protein>
    <submittedName>
        <fullName evidence="1">Uncharacterized protein</fullName>
    </submittedName>
</protein>
<dbReference type="EMBL" id="JH159151">
    <property type="protein sequence ID" value="EGZ27190.1"/>
    <property type="molecule type" value="Genomic_DNA"/>
</dbReference>
<name>G4YLZ5_PHYSP</name>
<evidence type="ECO:0000313" key="2">
    <source>
        <dbReference type="Proteomes" id="UP000002640"/>
    </source>
</evidence>
<dbReference type="InParanoid" id="G4YLZ5"/>
<dbReference type="GeneID" id="20652778"/>
<accession>G4YLZ5</accession>
<gene>
    <name evidence="1" type="ORF">PHYSODRAFT_445523</name>
</gene>
<keyword evidence="2" id="KW-1185">Reference proteome</keyword>
<proteinExistence type="predicted"/>